<organism evidence="1 2">
    <name type="scientific">Dioscorea alata</name>
    <name type="common">Purple yam</name>
    <dbReference type="NCBI Taxonomy" id="55571"/>
    <lineage>
        <taxon>Eukaryota</taxon>
        <taxon>Viridiplantae</taxon>
        <taxon>Streptophyta</taxon>
        <taxon>Embryophyta</taxon>
        <taxon>Tracheophyta</taxon>
        <taxon>Spermatophyta</taxon>
        <taxon>Magnoliopsida</taxon>
        <taxon>Liliopsida</taxon>
        <taxon>Dioscoreales</taxon>
        <taxon>Dioscoreaceae</taxon>
        <taxon>Dioscorea</taxon>
    </lineage>
</organism>
<gene>
    <name evidence="1" type="ORF">IHE45_08G087800</name>
</gene>
<reference evidence="2" key="1">
    <citation type="journal article" date="2022" name="Nat. Commun.">
        <title>Chromosome evolution and the genetic basis of agronomically important traits in greater yam.</title>
        <authorList>
            <person name="Bredeson J.V."/>
            <person name="Lyons J.B."/>
            <person name="Oniyinde I.O."/>
            <person name="Okereke N.R."/>
            <person name="Kolade O."/>
            <person name="Nnabue I."/>
            <person name="Nwadili C.O."/>
            <person name="Hribova E."/>
            <person name="Parker M."/>
            <person name="Nwogha J."/>
            <person name="Shu S."/>
            <person name="Carlson J."/>
            <person name="Kariba R."/>
            <person name="Muthemba S."/>
            <person name="Knop K."/>
            <person name="Barton G.J."/>
            <person name="Sherwood A.V."/>
            <person name="Lopez-Montes A."/>
            <person name="Asiedu R."/>
            <person name="Jamnadass R."/>
            <person name="Muchugi A."/>
            <person name="Goodstein D."/>
            <person name="Egesi C.N."/>
            <person name="Featherston J."/>
            <person name="Asfaw A."/>
            <person name="Simpson G.G."/>
            <person name="Dolezel J."/>
            <person name="Hendre P.S."/>
            <person name="Van Deynze A."/>
            <person name="Kumar P.L."/>
            <person name="Obidiegwu J.E."/>
            <person name="Bhattacharjee R."/>
            <person name="Rokhsar D.S."/>
        </authorList>
    </citation>
    <scope>NUCLEOTIDE SEQUENCE [LARGE SCALE GENOMIC DNA]</scope>
    <source>
        <strain evidence="2">cv. TDa95/00328</strain>
    </source>
</reference>
<evidence type="ECO:0000313" key="1">
    <source>
        <dbReference type="EMBL" id="KAH7674648.1"/>
    </source>
</evidence>
<protein>
    <submittedName>
        <fullName evidence="1">Pentatricopeptide repeat-containing protein</fullName>
    </submittedName>
</protein>
<keyword evidence="2" id="KW-1185">Reference proteome</keyword>
<evidence type="ECO:0000313" key="2">
    <source>
        <dbReference type="Proteomes" id="UP000827976"/>
    </source>
</evidence>
<dbReference type="EMBL" id="CM037018">
    <property type="protein sequence ID" value="KAH7674648.1"/>
    <property type="molecule type" value="Genomic_DNA"/>
</dbReference>
<dbReference type="Proteomes" id="UP000827976">
    <property type="component" value="Chromosome 8"/>
</dbReference>
<sequence length="414" mass="47774">METLAQTLVSFPHSLPPWLRSCRSRVSLWPCASVPKWMQSERQIDDVEFAKYIHVLSRERKPDSALQLVSDMKHEGLMPGCQSLSALMLCCAQNNCFAQAQALWDEIINSSLVPSFETVSGLIDAYARMERFEEINRVLRETTSRGFSFCPDIYSLAISCFGKSGQVGMMEATIKEMVSRGFKVDSTAGNAFVKYYSMFGSLAEMETAYGRLKRSRILIEEEAIRAVASAYIRERKFYRLGEFLRDVGLRRRNAGNLLWNLLLLSYAANFKMKSLQREFIRMVDAGFQPDLTTFNIRALAFSKMSMFWDLHLSIEHMKHEKVTPDLVTFGCIVDAYLDRRLGRNLSFALNKMDVESFPLISTDFMVFEVMGKGDFHSSSEALLESMRIREWTYSKLIDIYLKKKYRSNQIFWNY</sequence>
<proteinExistence type="predicted"/>
<name>A0ACB7VKK6_DIOAL</name>
<accession>A0ACB7VKK6</accession>
<comment type="caution">
    <text evidence="1">The sequence shown here is derived from an EMBL/GenBank/DDBJ whole genome shotgun (WGS) entry which is preliminary data.</text>
</comment>